<feature type="compositionally biased region" description="Low complexity" evidence="6">
    <location>
        <begin position="93"/>
        <end position="111"/>
    </location>
</feature>
<sequence>MMLNNPNIMGQQGPPPNQVQPPTQTQQPTTTTTTTSQMIPGAINPTMTVQARQNQNDDILARCLTQTQRLRENLQGLLNTTKQAAHIETDEQTSSSSSSSTTTTTTNLSTNSTIRNNIDRKLYEMSTSLDQLFGLLDQYDFKFLQSQQTLVNHYNELSYEKQGTVIDEWSSNVKWADKLIDIFPLMHPSTQNYRRSNYRTINSNIRSRVDGPSSAIIDRVIAQFESSLPQQQQQQQQSSQKEYSISVQRLSDHLHIIEFSLFRSGLDIYLYVRHCTVEHVIVKPLNEKKLFSNNLNNKLSTNYRALDLIAGHIRAAAVYYAQFTMQVDQALGKLLLYIHKYQTLHGQKCINCQKHLLNGLQPTWRDFKTYECFHEECLN</sequence>
<evidence type="ECO:0008006" key="10">
    <source>
        <dbReference type="Google" id="ProtNLM"/>
    </source>
</evidence>
<evidence type="ECO:0000256" key="5">
    <source>
        <dbReference type="ARBA" id="ARBA00023242"/>
    </source>
</evidence>
<name>A0A813SK29_9BILA</name>
<dbReference type="AlphaFoldDB" id="A0A813SK29"/>
<dbReference type="Proteomes" id="UP000663874">
    <property type="component" value="Unassembled WGS sequence"/>
</dbReference>
<dbReference type="GO" id="GO:0016592">
    <property type="term" value="C:mediator complex"/>
    <property type="evidence" value="ECO:0007669"/>
    <property type="project" value="InterPro"/>
</dbReference>
<dbReference type="PANTHER" id="PTHR13130">
    <property type="entry name" value="34 KDA TRANSCRIPTIONAL CO-ACTIVATOR-RELATED"/>
    <property type="match status" value="1"/>
</dbReference>
<dbReference type="EMBL" id="CAJOBE010000815">
    <property type="protein sequence ID" value="CAF3688008.1"/>
    <property type="molecule type" value="Genomic_DNA"/>
</dbReference>
<evidence type="ECO:0000256" key="4">
    <source>
        <dbReference type="ARBA" id="ARBA00023163"/>
    </source>
</evidence>
<reference evidence="7" key="1">
    <citation type="submission" date="2021-02" db="EMBL/GenBank/DDBJ databases">
        <authorList>
            <person name="Nowell W R."/>
        </authorList>
    </citation>
    <scope>NUCLEOTIDE SEQUENCE</scope>
</reference>
<organism evidence="7 9">
    <name type="scientific">Rotaria sordida</name>
    <dbReference type="NCBI Taxonomy" id="392033"/>
    <lineage>
        <taxon>Eukaryota</taxon>
        <taxon>Metazoa</taxon>
        <taxon>Spiralia</taxon>
        <taxon>Gnathifera</taxon>
        <taxon>Rotifera</taxon>
        <taxon>Eurotatoria</taxon>
        <taxon>Bdelloidea</taxon>
        <taxon>Philodinida</taxon>
        <taxon>Philodinidae</taxon>
        <taxon>Rotaria</taxon>
    </lineage>
</organism>
<dbReference type="EMBL" id="CAJNOU010000007">
    <property type="protein sequence ID" value="CAF0798180.1"/>
    <property type="molecule type" value="Genomic_DNA"/>
</dbReference>
<feature type="region of interest" description="Disordered" evidence="6">
    <location>
        <begin position="1"/>
        <end position="42"/>
    </location>
</feature>
<comment type="subcellular location">
    <subcellularLocation>
        <location evidence="1">Nucleus</location>
    </subcellularLocation>
</comment>
<dbReference type="Pfam" id="PF11571">
    <property type="entry name" value="Med27"/>
    <property type="match status" value="1"/>
</dbReference>
<comment type="similarity">
    <text evidence="2">Belongs to the Mediator complex subunit 27 family.</text>
</comment>
<feature type="compositionally biased region" description="Polar residues" evidence="6">
    <location>
        <begin position="1"/>
        <end position="10"/>
    </location>
</feature>
<evidence type="ECO:0000256" key="2">
    <source>
        <dbReference type="ARBA" id="ARBA00008048"/>
    </source>
</evidence>
<accession>A0A813SK29</accession>
<dbReference type="Proteomes" id="UP000663889">
    <property type="component" value="Unassembled WGS sequence"/>
</dbReference>
<evidence type="ECO:0000256" key="3">
    <source>
        <dbReference type="ARBA" id="ARBA00023015"/>
    </source>
</evidence>
<dbReference type="GO" id="GO:0006357">
    <property type="term" value="P:regulation of transcription by RNA polymerase II"/>
    <property type="evidence" value="ECO:0007669"/>
    <property type="project" value="TreeGrafter"/>
</dbReference>
<keyword evidence="3" id="KW-0805">Transcription regulation</keyword>
<feature type="region of interest" description="Disordered" evidence="6">
    <location>
        <begin position="85"/>
        <end position="111"/>
    </location>
</feature>
<keyword evidence="4" id="KW-0804">Transcription</keyword>
<comment type="caution">
    <text evidence="7">The sequence shown here is derived from an EMBL/GenBank/DDBJ whole genome shotgun (WGS) entry which is preliminary data.</text>
</comment>
<evidence type="ECO:0000313" key="9">
    <source>
        <dbReference type="Proteomes" id="UP000663889"/>
    </source>
</evidence>
<dbReference type="InterPro" id="IPR021627">
    <property type="entry name" value="Mediator_Med27"/>
</dbReference>
<evidence type="ECO:0000313" key="8">
    <source>
        <dbReference type="EMBL" id="CAF3688008.1"/>
    </source>
</evidence>
<dbReference type="PANTHER" id="PTHR13130:SF4">
    <property type="entry name" value="MEDIATOR OF RNA POLYMERASE II TRANSCRIPTION SUBUNIT 27"/>
    <property type="match status" value="1"/>
</dbReference>
<dbReference type="GO" id="GO:0003713">
    <property type="term" value="F:transcription coactivator activity"/>
    <property type="evidence" value="ECO:0007669"/>
    <property type="project" value="TreeGrafter"/>
</dbReference>
<keyword evidence="5" id="KW-0539">Nucleus</keyword>
<feature type="compositionally biased region" description="Low complexity" evidence="6">
    <location>
        <begin position="20"/>
        <end position="37"/>
    </location>
</feature>
<evidence type="ECO:0000256" key="1">
    <source>
        <dbReference type="ARBA" id="ARBA00004123"/>
    </source>
</evidence>
<evidence type="ECO:0000313" key="7">
    <source>
        <dbReference type="EMBL" id="CAF0798180.1"/>
    </source>
</evidence>
<evidence type="ECO:0000256" key="6">
    <source>
        <dbReference type="SAM" id="MobiDB-lite"/>
    </source>
</evidence>
<gene>
    <name evidence="8" type="ORF">FNK824_LOCUS8308</name>
    <name evidence="7" type="ORF">SEV965_LOCUS491</name>
</gene>
<protein>
    <recommendedName>
        <fullName evidence="10">Mediator of RNA polymerase II transcription subunit 27</fullName>
    </recommendedName>
</protein>
<proteinExistence type="inferred from homology"/>